<sequence length="124" mass="14384">MNVRSLINKSHCGACPTYLKKGDHTVGCRLPYKNSDKFKTLYLSLDNCSSETMREINLKDRVKLRPPHNLSVHMQSSTELRLYWNISAPLKKECVESDVSYRKETDQEKSGLEVWKTGHRNRTL</sequence>
<reference evidence="1" key="1">
    <citation type="journal article" date="2023" name="Science">
        <title>Genome structures resolve the early diversification of teleost fishes.</title>
        <authorList>
            <person name="Parey E."/>
            <person name="Louis A."/>
            <person name="Montfort J."/>
            <person name="Bouchez O."/>
            <person name="Roques C."/>
            <person name="Iampietro C."/>
            <person name="Lluch J."/>
            <person name="Castinel A."/>
            <person name="Donnadieu C."/>
            <person name="Desvignes T."/>
            <person name="Floi Bucao C."/>
            <person name="Jouanno E."/>
            <person name="Wen M."/>
            <person name="Mejri S."/>
            <person name="Dirks R."/>
            <person name="Jansen H."/>
            <person name="Henkel C."/>
            <person name="Chen W.J."/>
            <person name="Zahm M."/>
            <person name="Cabau C."/>
            <person name="Klopp C."/>
            <person name="Thompson A.W."/>
            <person name="Robinson-Rechavi M."/>
            <person name="Braasch I."/>
            <person name="Lecointre G."/>
            <person name="Bobe J."/>
            <person name="Postlethwait J.H."/>
            <person name="Berthelot C."/>
            <person name="Roest Crollius H."/>
            <person name="Guiguen Y."/>
        </authorList>
    </citation>
    <scope>NUCLEOTIDE SEQUENCE</scope>
    <source>
        <strain evidence="1">WJC10195</strain>
    </source>
</reference>
<dbReference type="Proteomes" id="UP001152622">
    <property type="component" value="Chromosome 18"/>
</dbReference>
<comment type="caution">
    <text evidence="1">The sequence shown here is derived from an EMBL/GenBank/DDBJ whole genome shotgun (WGS) entry which is preliminary data.</text>
</comment>
<evidence type="ECO:0000313" key="2">
    <source>
        <dbReference type="Proteomes" id="UP001152622"/>
    </source>
</evidence>
<protein>
    <submittedName>
        <fullName evidence="1">Uncharacterized protein</fullName>
    </submittedName>
</protein>
<organism evidence="1 2">
    <name type="scientific">Synaphobranchus kaupii</name>
    <name type="common">Kaup's arrowtooth eel</name>
    <dbReference type="NCBI Taxonomy" id="118154"/>
    <lineage>
        <taxon>Eukaryota</taxon>
        <taxon>Metazoa</taxon>
        <taxon>Chordata</taxon>
        <taxon>Craniata</taxon>
        <taxon>Vertebrata</taxon>
        <taxon>Euteleostomi</taxon>
        <taxon>Actinopterygii</taxon>
        <taxon>Neopterygii</taxon>
        <taxon>Teleostei</taxon>
        <taxon>Anguilliformes</taxon>
        <taxon>Synaphobranchidae</taxon>
        <taxon>Synaphobranchus</taxon>
    </lineage>
</organism>
<dbReference type="InterPro" id="IPR036116">
    <property type="entry name" value="FN3_sf"/>
</dbReference>
<dbReference type="OrthoDB" id="8942047at2759"/>
<dbReference type="EMBL" id="JAINUF010000018">
    <property type="protein sequence ID" value="KAJ8337962.1"/>
    <property type="molecule type" value="Genomic_DNA"/>
</dbReference>
<name>A0A9Q1EFS6_SYNKA</name>
<dbReference type="Gene3D" id="2.60.40.10">
    <property type="entry name" value="Immunoglobulins"/>
    <property type="match status" value="2"/>
</dbReference>
<keyword evidence="2" id="KW-1185">Reference proteome</keyword>
<dbReference type="SUPFAM" id="SSF49265">
    <property type="entry name" value="Fibronectin type III"/>
    <property type="match status" value="2"/>
</dbReference>
<gene>
    <name evidence="1" type="ORF">SKAU_G00369280</name>
</gene>
<dbReference type="InterPro" id="IPR013783">
    <property type="entry name" value="Ig-like_fold"/>
</dbReference>
<dbReference type="AlphaFoldDB" id="A0A9Q1EFS6"/>
<proteinExistence type="predicted"/>
<evidence type="ECO:0000313" key="1">
    <source>
        <dbReference type="EMBL" id="KAJ8337962.1"/>
    </source>
</evidence>
<accession>A0A9Q1EFS6</accession>